<gene>
    <name evidence="1" type="ORF">H9813_06855</name>
</gene>
<reference evidence="1" key="1">
    <citation type="journal article" date="2021" name="PeerJ">
        <title>Extensive microbial diversity within the chicken gut microbiome revealed by metagenomics and culture.</title>
        <authorList>
            <person name="Gilroy R."/>
            <person name="Ravi A."/>
            <person name="Getino M."/>
            <person name="Pursley I."/>
            <person name="Horton D.L."/>
            <person name="Alikhan N.F."/>
            <person name="Baker D."/>
            <person name="Gharbi K."/>
            <person name="Hall N."/>
            <person name="Watson M."/>
            <person name="Adriaenssens E.M."/>
            <person name="Foster-Nyarko E."/>
            <person name="Jarju S."/>
            <person name="Secka A."/>
            <person name="Antonio M."/>
            <person name="Oren A."/>
            <person name="Chaudhuri R.R."/>
            <person name="La Ragione R."/>
            <person name="Hildebrand F."/>
            <person name="Pallen M.J."/>
        </authorList>
    </citation>
    <scope>NUCLEOTIDE SEQUENCE</scope>
    <source>
        <strain evidence="1">ChiGjej4B4-18154</strain>
    </source>
</reference>
<organism evidence="1 2">
    <name type="scientific">Candidatus Allofournierella merdipullorum</name>
    <dbReference type="NCBI Taxonomy" id="2838595"/>
    <lineage>
        <taxon>Bacteria</taxon>
        <taxon>Bacillati</taxon>
        <taxon>Bacillota</taxon>
        <taxon>Clostridia</taxon>
        <taxon>Eubacteriales</taxon>
        <taxon>Oscillospiraceae</taxon>
        <taxon>Allofournierella</taxon>
    </lineage>
</organism>
<protein>
    <submittedName>
        <fullName evidence="1">Uncharacterized protein</fullName>
    </submittedName>
</protein>
<dbReference type="Proteomes" id="UP000824035">
    <property type="component" value="Unassembled WGS sequence"/>
</dbReference>
<evidence type="ECO:0000313" key="2">
    <source>
        <dbReference type="Proteomes" id="UP000824035"/>
    </source>
</evidence>
<dbReference type="RefSeq" id="WP_394967916.1">
    <property type="nucleotide sequence ID" value="NZ_CALXHM010000012.1"/>
</dbReference>
<sequence>MEKTDRAGRAGCSCRTSCPEQCPGERPCTAFASFFIFEKRFENGAPIPWVTGVADPTGSIVLTNDEQIDLLPGYYYISYSVATVLEEAGYLQVTPSVNGTPYLFYGAYFKESAGSSSATGANTFILHLSAPASLRLTCNSSVANRAGAATLSVLKLAPAAL</sequence>
<accession>A0A9D2E517</accession>
<reference evidence="1" key="2">
    <citation type="submission" date="2021-04" db="EMBL/GenBank/DDBJ databases">
        <authorList>
            <person name="Gilroy R."/>
        </authorList>
    </citation>
    <scope>NUCLEOTIDE SEQUENCE</scope>
    <source>
        <strain evidence="1">ChiGjej4B4-18154</strain>
    </source>
</reference>
<proteinExistence type="predicted"/>
<comment type="caution">
    <text evidence="1">The sequence shown here is derived from an EMBL/GenBank/DDBJ whole genome shotgun (WGS) entry which is preliminary data.</text>
</comment>
<dbReference type="EMBL" id="DXBV01000063">
    <property type="protein sequence ID" value="HIZ30931.1"/>
    <property type="molecule type" value="Genomic_DNA"/>
</dbReference>
<evidence type="ECO:0000313" key="1">
    <source>
        <dbReference type="EMBL" id="HIZ30931.1"/>
    </source>
</evidence>
<dbReference type="AlphaFoldDB" id="A0A9D2E517"/>
<name>A0A9D2E517_9FIRM</name>